<dbReference type="InterPro" id="IPR016098">
    <property type="entry name" value="CAP/MinC_C"/>
</dbReference>
<gene>
    <name evidence="4" type="ORF">CU098_012013</name>
</gene>
<dbReference type="InterPro" id="IPR027684">
    <property type="entry name" value="TBCC"/>
</dbReference>
<dbReference type="Pfam" id="PF07986">
    <property type="entry name" value="TBCC"/>
    <property type="match status" value="1"/>
</dbReference>
<keyword evidence="5" id="KW-1185">Reference proteome</keyword>
<accession>A0A367KHZ4</accession>
<dbReference type="PROSITE" id="PS51329">
    <property type="entry name" value="C_CAP_COFACTOR_C"/>
    <property type="match status" value="1"/>
</dbReference>
<evidence type="ECO:0000256" key="1">
    <source>
        <dbReference type="ARBA" id="ARBA00008848"/>
    </source>
</evidence>
<feature type="non-terminal residue" evidence="4">
    <location>
        <position position="1"/>
    </location>
</feature>
<sequence length="216" mass="24558">TKKSELQPKAKFSFKSRKQKTTPKPTVVIKPKETGKEHVSDATVLIKDQSDKILRLDQSKECMDVLLSDLTRCIVILDSEKAISAVHMKNIRDCILFCGSIDGSLLVYGISHSVLVVGCHQLRIHDAHHLDILMHVTSRPIIEDSHNISTGKFNNQENTVNYFDQVEDFNWLKKQMSPNWKTMENDRLETLVQAIEILKSDEGLTKLSTFLPTKES</sequence>
<proteinExistence type="inferred from homology"/>
<dbReference type="GO" id="GO:0007023">
    <property type="term" value="P:post-chaperonin tubulin folding pathway"/>
    <property type="evidence" value="ECO:0007669"/>
    <property type="project" value="InterPro"/>
</dbReference>
<feature type="domain" description="C-CAP/cofactor C-like" evidence="3">
    <location>
        <begin position="31"/>
        <end position="171"/>
    </location>
</feature>
<dbReference type="InterPro" id="IPR017901">
    <property type="entry name" value="C-CAP_CF_C-like"/>
</dbReference>
<feature type="compositionally biased region" description="Basic residues" evidence="2">
    <location>
        <begin position="12"/>
        <end position="21"/>
    </location>
</feature>
<protein>
    <recommendedName>
        <fullName evidence="3">C-CAP/cofactor C-like domain-containing protein</fullName>
    </recommendedName>
</protein>
<dbReference type="STRING" id="4846.A0A367KHZ4"/>
<evidence type="ECO:0000256" key="2">
    <source>
        <dbReference type="SAM" id="MobiDB-lite"/>
    </source>
</evidence>
<name>A0A367KHZ4_RHIST</name>
<evidence type="ECO:0000313" key="4">
    <source>
        <dbReference type="EMBL" id="RCI01797.1"/>
    </source>
</evidence>
<feature type="region of interest" description="Disordered" evidence="2">
    <location>
        <begin position="1"/>
        <end position="25"/>
    </location>
</feature>
<dbReference type="Gene3D" id="2.160.20.70">
    <property type="match status" value="1"/>
</dbReference>
<dbReference type="InterPro" id="IPR012945">
    <property type="entry name" value="Tubulin-bd_cofactor_C_dom"/>
</dbReference>
<dbReference type="GO" id="GO:0007021">
    <property type="term" value="P:tubulin complex assembly"/>
    <property type="evidence" value="ECO:0007669"/>
    <property type="project" value="TreeGrafter"/>
</dbReference>
<comment type="caution">
    <text evidence="4">The sequence shown here is derived from an EMBL/GenBank/DDBJ whole genome shotgun (WGS) entry which is preliminary data.</text>
</comment>
<dbReference type="EMBL" id="PJQM01001661">
    <property type="protein sequence ID" value="RCI01797.1"/>
    <property type="molecule type" value="Genomic_DNA"/>
</dbReference>
<dbReference type="OrthoDB" id="194775at2759"/>
<dbReference type="PANTHER" id="PTHR15139:SF0">
    <property type="entry name" value="TUBULIN-SPECIFIC CHAPERONE C"/>
    <property type="match status" value="1"/>
</dbReference>
<reference evidence="4 5" key="1">
    <citation type="journal article" date="2018" name="G3 (Bethesda)">
        <title>Phylogenetic and Phylogenomic Definition of Rhizopus Species.</title>
        <authorList>
            <person name="Gryganskyi A.P."/>
            <person name="Golan J."/>
            <person name="Dolatabadi S."/>
            <person name="Mondo S."/>
            <person name="Robb S."/>
            <person name="Idnurm A."/>
            <person name="Muszewska A."/>
            <person name="Steczkiewicz K."/>
            <person name="Masonjones S."/>
            <person name="Liao H.L."/>
            <person name="Gajdeczka M.T."/>
            <person name="Anike F."/>
            <person name="Vuek A."/>
            <person name="Anishchenko I.M."/>
            <person name="Voigt K."/>
            <person name="de Hoog G.S."/>
            <person name="Smith M.E."/>
            <person name="Heitman J."/>
            <person name="Vilgalys R."/>
            <person name="Stajich J.E."/>
        </authorList>
    </citation>
    <scope>NUCLEOTIDE SEQUENCE [LARGE SCALE GENOMIC DNA]</scope>
    <source>
        <strain evidence="4 5">LSU 92-RS-03</strain>
    </source>
</reference>
<dbReference type="Proteomes" id="UP000253551">
    <property type="component" value="Unassembled WGS sequence"/>
</dbReference>
<organism evidence="4 5">
    <name type="scientific">Rhizopus stolonifer</name>
    <name type="common">Rhizopus nigricans</name>
    <dbReference type="NCBI Taxonomy" id="4846"/>
    <lineage>
        <taxon>Eukaryota</taxon>
        <taxon>Fungi</taxon>
        <taxon>Fungi incertae sedis</taxon>
        <taxon>Mucoromycota</taxon>
        <taxon>Mucoromycotina</taxon>
        <taxon>Mucoromycetes</taxon>
        <taxon>Mucorales</taxon>
        <taxon>Mucorineae</taxon>
        <taxon>Rhizopodaceae</taxon>
        <taxon>Rhizopus</taxon>
    </lineage>
</organism>
<evidence type="ECO:0000313" key="5">
    <source>
        <dbReference type="Proteomes" id="UP000253551"/>
    </source>
</evidence>
<comment type="similarity">
    <text evidence="1">Belongs to the TBCC family.</text>
</comment>
<dbReference type="PANTHER" id="PTHR15139">
    <property type="entry name" value="TUBULIN FOLDING COFACTOR C"/>
    <property type="match status" value="1"/>
</dbReference>
<dbReference type="GO" id="GO:0005737">
    <property type="term" value="C:cytoplasm"/>
    <property type="evidence" value="ECO:0007669"/>
    <property type="project" value="TreeGrafter"/>
</dbReference>
<evidence type="ECO:0000259" key="3">
    <source>
        <dbReference type="PROSITE" id="PS51329"/>
    </source>
</evidence>
<dbReference type="AlphaFoldDB" id="A0A367KHZ4"/>